<dbReference type="Proteomes" id="UP000001203">
    <property type="component" value="Chromosome circular"/>
</dbReference>
<reference evidence="1 2" key="1">
    <citation type="journal article" date="2008" name="Proc. Natl. Acad. Sci. U.S.A.">
        <title>The genome of Cyanothece 51142, a unicellular diazotrophic cyanobacterium important in the marine nitrogen cycle.</title>
        <authorList>
            <person name="Welsh E.A."/>
            <person name="Liberton M."/>
            <person name="Stoeckel J."/>
            <person name="Loh T."/>
            <person name="Elvitigala T."/>
            <person name="Wang C."/>
            <person name="Wollam A."/>
            <person name="Fulton R.S."/>
            <person name="Clifton S.W."/>
            <person name="Jacobs J.M."/>
            <person name="Aurora R."/>
            <person name="Ghosh B.K."/>
            <person name="Sherman L.A."/>
            <person name="Smith R.D."/>
            <person name="Wilson R.K."/>
            <person name="Pakrasi H.B."/>
        </authorList>
    </citation>
    <scope>NUCLEOTIDE SEQUENCE [LARGE SCALE GENOMIC DNA]</scope>
    <source>
        <strain evidence="2">ATCC 51142 / BH68</strain>
    </source>
</reference>
<protein>
    <submittedName>
        <fullName evidence="1">Uncharacterized protein</fullName>
    </submittedName>
</protein>
<organism evidence="1 2">
    <name type="scientific">Crocosphaera subtropica (strain ATCC 51142 / BH68)</name>
    <name type="common">Cyanothece sp. (strain ATCC 51142)</name>
    <dbReference type="NCBI Taxonomy" id="43989"/>
    <lineage>
        <taxon>Bacteria</taxon>
        <taxon>Bacillati</taxon>
        <taxon>Cyanobacteriota</taxon>
        <taxon>Cyanophyceae</taxon>
        <taxon>Oscillatoriophycideae</taxon>
        <taxon>Chroococcales</taxon>
        <taxon>Aphanothecaceae</taxon>
        <taxon>Crocosphaera</taxon>
        <taxon>Crocosphaera subtropica</taxon>
    </lineage>
</organism>
<sequence length="35" mass="4189">MSHYYDIKLSDINLPDFAYFSLKNNNFLSIETNLF</sequence>
<accession>B1WT36</accession>
<dbReference type="AlphaFoldDB" id="B1WT36"/>
<keyword evidence="2" id="KW-1185">Reference proteome</keyword>
<dbReference type="KEGG" id="cyt:cce_1015"/>
<evidence type="ECO:0000313" key="2">
    <source>
        <dbReference type="Proteomes" id="UP000001203"/>
    </source>
</evidence>
<proteinExistence type="predicted"/>
<evidence type="ECO:0000313" key="1">
    <source>
        <dbReference type="EMBL" id="ACB50366.1"/>
    </source>
</evidence>
<gene>
    <name evidence="1" type="ordered locus">cce_1015</name>
</gene>
<dbReference type="HOGENOM" id="CLU_3364504_0_0_3"/>
<dbReference type="EMBL" id="CP000806">
    <property type="protein sequence ID" value="ACB50366.1"/>
    <property type="molecule type" value="Genomic_DNA"/>
</dbReference>
<name>B1WT36_CROS5</name>